<protein>
    <submittedName>
        <fullName evidence="9">TonB-dependent receptor</fullName>
    </submittedName>
</protein>
<dbReference type="GO" id="GO:0009279">
    <property type="term" value="C:cell outer membrane"/>
    <property type="evidence" value="ECO:0007669"/>
    <property type="project" value="UniProtKB-SubCell"/>
</dbReference>
<dbReference type="InterPro" id="IPR036942">
    <property type="entry name" value="Beta-barrel_TonB_sf"/>
</dbReference>
<dbReference type="InterPro" id="IPR057601">
    <property type="entry name" value="Oar-like_b-barrel"/>
</dbReference>
<keyword evidence="5" id="KW-0472">Membrane</keyword>
<dbReference type="PANTHER" id="PTHR30069">
    <property type="entry name" value="TONB-DEPENDENT OUTER MEMBRANE RECEPTOR"/>
    <property type="match status" value="1"/>
</dbReference>
<evidence type="ECO:0000256" key="1">
    <source>
        <dbReference type="ARBA" id="ARBA00004571"/>
    </source>
</evidence>
<reference evidence="9" key="2">
    <citation type="journal article" date="2010" name="Appl. Environ. Microbiol.">
        <title>Comparative analysis of acidobacterial genomic fragments from terrestrial and aquatic metagenomic libraries, with emphasis on acidobacteria subdivision 6.</title>
        <authorList>
            <person name="Kielak A.M."/>
            <person name="van Veen J.A."/>
            <person name="Kowalchuk G.A."/>
        </authorList>
    </citation>
    <scope>NUCLEOTIDE SEQUENCE</scope>
</reference>
<proteinExistence type="predicted"/>
<evidence type="ECO:0000256" key="7">
    <source>
        <dbReference type="SAM" id="SignalP"/>
    </source>
</evidence>
<organism evidence="9">
    <name type="scientific">uncultured bacterium 246</name>
    <dbReference type="NCBI Taxonomy" id="698384"/>
    <lineage>
        <taxon>Bacteria</taxon>
        <taxon>environmental samples</taxon>
    </lineage>
</organism>
<comment type="subcellular location">
    <subcellularLocation>
        <location evidence="1">Cell outer membrane</location>
        <topology evidence="1">Multi-pass membrane protein</topology>
    </subcellularLocation>
</comment>
<dbReference type="EMBL" id="GU260703">
    <property type="protein sequence ID" value="ADC35895.1"/>
    <property type="molecule type" value="Genomic_DNA"/>
</dbReference>
<evidence type="ECO:0000256" key="3">
    <source>
        <dbReference type="ARBA" id="ARBA00022452"/>
    </source>
</evidence>
<evidence type="ECO:0000256" key="4">
    <source>
        <dbReference type="ARBA" id="ARBA00022692"/>
    </source>
</evidence>
<feature type="domain" description="TonB-dependent transporter Oar-like beta-barrel" evidence="8">
    <location>
        <begin position="158"/>
        <end position="997"/>
    </location>
</feature>
<dbReference type="SUPFAM" id="SSF56935">
    <property type="entry name" value="Porins"/>
    <property type="match status" value="1"/>
</dbReference>
<name>E3T6F1_9BACT</name>
<evidence type="ECO:0000256" key="6">
    <source>
        <dbReference type="ARBA" id="ARBA00023237"/>
    </source>
</evidence>
<keyword evidence="7" id="KW-0732">Signal</keyword>
<keyword evidence="2" id="KW-0813">Transport</keyword>
<dbReference type="InterPro" id="IPR039426">
    <property type="entry name" value="TonB-dep_rcpt-like"/>
</dbReference>
<dbReference type="PANTHER" id="PTHR30069:SF46">
    <property type="entry name" value="OAR PROTEIN"/>
    <property type="match status" value="1"/>
</dbReference>
<keyword evidence="4" id="KW-0812">Transmembrane</keyword>
<accession>E3T6F1</accession>
<dbReference type="AlphaFoldDB" id="E3T6F1"/>
<sequence length="1004" mass="108201">MQRATTPFLCIAAPLLLLAGLALPLRAQQEQKPAANSGGAASQSNSKAALINESLLVGLPLNGRSYTQLATLEAGVSDPSAASASRGVGGGSLTVSGSRSFANVFLLDGTNIMDTSNRAPRSAAGVQLGSDAVLQVQVFATTYSADYGRGSGGVLNSITRSGTNEFHGTLFEYFRNSKLDARNFFDQGPEPPPFKRNQFGATFTGPIIKDRTYFTGSYEALLDRLNETQVDTFVDAEARQGIITNAQGQVLRIVPVNPSIKPYLDLIPLPQIKIGGGFGNLLQAGFFPTSEHFFAARIDHAITQRDSIFGRYSFDKANSDQSAGTALFGTRTTSRQQYLTMVLSHVFSPRLLTSFRFGYTRPVESGVGVTTLPETPKSLYFVKDAPQFGNIAVGGGASFGPPLTTPSGNTMNSFQYNSDVVAQRGSHAMKFGVDLHRYRWDVFSNSNKGANWAFSSVDTFLDGGSEGTSLTVALPGSDNSKAYRQTLTGLYVQDEYQMRENVQLSLGFRYEFATLLHDRLGRDAAIPDIRRDSAATVGKSLANNPSLKNFSPRISVAWSPLGSRGPAIRSGFGIYYDQILAYAFNDQKNAVPFYQTAIRTNFNATCSGRNPTCTFPDAIAAVQGAGSLPVLGQTLDYNNMTSPRVMRYDLSVQQRVARNTNLQLAYVGARGNHLLRAYEANLFPEPIVLPDGRLCFPPDAAVNPIVNPACPPVSSQRAAPVNPAFRGGITMLASDAQSFYNSFLLTADTRLSSALTMRGTYTFSRSVDDGSSFSAGGNQQFGPLRTQDRGLSDFDQRHRITINYFYSLPSAKGSASGFARVLRPLISNWRIGGITNFRTGTPTTAKINVRRAGYLYSATRPNLRPGFNNNPTSGVSAGCTDPLTGSVTLAAGTKLGTKDILFDRCAFSVPEPGMLGNVGRNTIIGPKILTFDMSVQKEISLGNGTRLQFRGEMFNVANHTSFRPPGASGATVFTGPGRYSDLAGHYFTTASTSRQIQFALRLSF</sequence>
<dbReference type="GO" id="GO:0015344">
    <property type="term" value="F:siderophore uptake transmembrane transporter activity"/>
    <property type="evidence" value="ECO:0007669"/>
    <property type="project" value="TreeGrafter"/>
</dbReference>
<dbReference type="Gene3D" id="2.40.170.20">
    <property type="entry name" value="TonB-dependent receptor, beta-barrel domain"/>
    <property type="match status" value="1"/>
</dbReference>
<keyword evidence="3" id="KW-1134">Transmembrane beta strand</keyword>
<evidence type="ECO:0000256" key="5">
    <source>
        <dbReference type="ARBA" id="ARBA00023136"/>
    </source>
</evidence>
<evidence type="ECO:0000313" key="9">
    <source>
        <dbReference type="EMBL" id="ADC35895.1"/>
    </source>
</evidence>
<keyword evidence="9" id="KW-0675">Receptor</keyword>
<dbReference type="GO" id="GO:0044718">
    <property type="term" value="P:siderophore transmembrane transport"/>
    <property type="evidence" value="ECO:0007669"/>
    <property type="project" value="TreeGrafter"/>
</dbReference>
<feature type="chain" id="PRO_5003182188" evidence="7">
    <location>
        <begin position="28"/>
        <end position="1004"/>
    </location>
</feature>
<keyword evidence="6" id="KW-0998">Cell outer membrane</keyword>
<evidence type="ECO:0000259" key="8">
    <source>
        <dbReference type="Pfam" id="PF25183"/>
    </source>
</evidence>
<evidence type="ECO:0000256" key="2">
    <source>
        <dbReference type="ARBA" id="ARBA00022448"/>
    </source>
</evidence>
<feature type="signal peptide" evidence="7">
    <location>
        <begin position="1"/>
        <end position="27"/>
    </location>
</feature>
<reference evidence="9" key="1">
    <citation type="submission" date="2009-12" db="EMBL/GenBank/DDBJ databases">
        <authorList>
            <person name="Kielak A."/>
            <person name="van Veen J.A."/>
            <person name="Kowalchuk G.A."/>
        </authorList>
    </citation>
    <scope>NUCLEOTIDE SEQUENCE</scope>
</reference>
<dbReference type="Pfam" id="PF25183">
    <property type="entry name" value="OMP_b-brl_4"/>
    <property type="match status" value="1"/>
</dbReference>